<dbReference type="InterPro" id="IPR058163">
    <property type="entry name" value="LysR-type_TF_proteobact-type"/>
</dbReference>
<proteinExistence type="inferred from homology"/>
<dbReference type="EMBL" id="LDSE01000026">
    <property type="protein sequence ID" value="KTS67028.1"/>
    <property type="molecule type" value="Genomic_DNA"/>
</dbReference>
<dbReference type="PANTHER" id="PTHR30537">
    <property type="entry name" value="HTH-TYPE TRANSCRIPTIONAL REGULATOR"/>
    <property type="match status" value="1"/>
</dbReference>
<dbReference type="Pfam" id="PF00126">
    <property type="entry name" value="HTH_1"/>
    <property type="match status" value="1"/>
</dbReference>
<dbReference type="InterPro" id="IPR036390">
    <property type="entry name" value="WH_DNA-bd_sf"/>
</dbReference>
<comment type="caution">
    <text evidence="6">The sequence shown here is derived from an EMBL/GenBank/DDBJ whole genome shotgun (WGS) entry which is preliminary data.</text>
</comment>
<keyword evidence="3" id="KW-0238">DNA-binding</keyword>
<organism evidence="6 7">
    <name type="scientific">Pantoea dispersa</name>
    <dbReference type="NCBI Taxonomy" id="59814"/>
    <lineage>
        <taxon>Bacteria</taxon>
        <taxon>Pseudomonadati</taxon>
        <taxon>Pseudomonadota</taxon>
        <taxon>Gammaproteobacteria</taxon>
        <taxon>Enterobacterales</taxon>
        <taxon>Erwiniaceae</taxon>
        <taxon>Pantoea</taxon>
    </lineage>
</organism>
<dbReference type="SUPFAM" id="SSF53850">
    <property type="entry name" value="Periplasmic binding protein-like II"/>
    <property type="match status" value="1"/>
</dbReference>
<dbReference type="InterPro" id="IPR036388">
    <property type="entry name" value="WH-like_DNA-bd_sf"/>
</dbReference>
<evidence type="ECO:0000259" key="5">
    <source>
        <dbReference type="PROSITE" id="PS50931"/>
    </source>
</evidence>
<evidence type="ECO:0000313" key="6">
    <source>
        <dbReference type="EMBL" id="KTS67028.1"/>
    </source>
</evidence>
<accession>A0A8E1RX65</accession>
<gene>
    <name evidence="6" type="ORF">SA3R_13900</name>
</gene>
<dbReference type="PROSITE" id="PS50931">
    <property type="entry name" value="HTH_LYSR"/>
    <property type="match status" value="1"/>
</dbReference>
<dbReference type="GO" id="GO:0006351">
    <property type="term" value="P:DNA-templated transcription"/>
    <property type="evidence" value="ECO:0007669"/>
    <property type="project" value="TreeGrafter"/>
</dbReference>
<evidence type="ECO:0000256" key="3">
    <source>
        <dbReference type="ARBA" id="ARBA00023125"/>
    </source>
</evidence>
<dbReference type="Proteomes" id="UP000071979">
    <property type="component" value="Unassembled WGS sequence"/>
</dbReference>
<comment type="similarity">
    <text evidence="1">Belongs to the LysR transcriptional regulatory family.</text>
</comment>
<evidence type="ECO:0000256" key="1">
    <source>
        <dbReference type="ARBA" id="ARBA00009437"/>
    </source>
</evidence>
<evidence type="ECO:0000313" key="7">
    <source>
        <dbReference type="Proteomes" id="UP000071979"/>
    </source>
</evidence>
<evidence type="ECO:0000256" key="2">
    <source>
        <dbReference type="ARBA" id="ARBA00023015"/>
    </source>
</evidence>
<dbReference type="PANTHER" id="PTHR30537:SF1">
    <property type="entry name" value="HTH-TYPE TRANSCRIPTIONAL REGULATOR PGRR"/>
    <property type="match status" value="1"/>
</dbReference>
<dbReference type="FunFam" id="1.10.10.10:FF:000001">
    <property type="entry name" value="LysR family transcriptional regulator"/>
    <property type="match status" value="1"/>
</dbReference>
<protein>
    <submittedName>
        <fullName evidence="6">LysR family transcriptional regulator</fullName>
    </submittedName>
</protein>
<dbReference type="Gene3D" id="3.40.190.290">
    <property type="match status" value="1"/>
</dbReference>
<dbReference type="GO" id="GO:0043565">
    <property type="term" value="F:sequence-specific DNA binding"/>
    <property type="evidence" value="ECO:0007669"/>
    <property type="project" value="TreeGrafter"/>
</dbReference>
<dbReference type="AlphaFoldDB" id="A0A8E1RX65"/>
<dbReference type="SUPFAM" id="SSF46785">
    <property type="entry name" value="Winged helix' DNA-binding domain"/>
    <property type="match status" value="1"/>
</dbReference>
<keyword evidence="2" id="KW-0805">Transcription regulation</keyword>
<dbReference type="Pfam" id="PF03466">
    <property type="entry name" value="LysR_substrate"/>
    <property type="match status" value="1"/>
</dbReference>
<dbReference type="PRINTS" id="PR00039">
    <property type="entry name" value="HTHLYSR"/>
</dbReference>
<dbReference type="InterPro" id="IPR000847">
    <property type="entry name" value="LysR_HTH_N"/>
</dbReference>
<sequence>MNRTGLTELEIVLAVARRGTFKAAASELEMSPSAVTNAVAALEKRLGVRLFNRTTRSVALTDAGRRFSEKIVPALAMIRSAAEEAGSDPGDPAGMLRLNVPPESSALWYASILLPFLQRYPRIRVDIYSQKERVDIVADGFDAGIRLAEDVPGDMIAVRLTPEMRMIVVAAPAYLAHAGTPQTPEALDQHQTLCMRMADGSVYRWELSQQQQRYRLQGEPRMAASDMSAIHQAALAGLGIACMTEQQVAADVQAGRLVHLLPGWQVPLGALCLYYPGHRLVPPALRALSEFVREQRDASASSEAE</sequence>
<reference evidence="6 7" key="1">
    <citation type="journal article" date="2016" name="Front. Microbiol.">
        <title>Genomic Resource of Rice Seed Associated Bacteria.</title>
        <authorList>
            <person name="Midha S."/>
            <person name="Bansal K."/>
            <person name="Sharma S."/>
            <person name="Kumar N."/>
            <person name="Patil P.P."/>
            <person name="Chaudhry V."/>
            <person name="Patil P.B."/>
        </authorList>
    </citation>
    <scope>NUCLEOTIDE SEQUENCE [LARGE SCALE GENOMIC DNA]</scope>
    <source>
        <strain evidence="6 7">SA3</strain>
    </source>
</reference>
<dbReference type="RefSeq" id="WP_058775183.1">
    <property type="nucleotide sequence ID" value="NZ_LDSD01000004.1"/>
</dbReference>
<dbReference type="Gene3D" id="1.10.10.10">
    <property type="entry name" value="Winged helix-like DNA-binding domain superfamily/Winged helix DNA-binding domain"/>
    <property type="match status" value="1"/>
</dbReference>
<evidence type="ECO:0000256" key="4">
    <source>
        <dbReference type="ARBA" id="ARBA00023163"/>
    </source>
</evidence>
<dbReference type="InterPro" id="IPR005119">
    <property type="entry name" value="LysR_subst-bd"/>
</dbReference>
<dbReference type="GO" id="GO:0003700">
    <property type="term" value="F:DNA-binding transcription factor activity"/>
    <property type="evidence" value="ECO:0007669"/>
    <property type="project" value="InterPro"/>
</dbReference>
<keyword evidence="4" id="KW-0804">Transcription</keyword>
<feature type="domain" description="HTH lysR-type" evidence="5">
    <location>
        <begin position="1"/>
        <end position="61"/>
    </location>
</feature>
<name>A0A8E1RX65_9GAMM</name>